<evidence type="ECO:0000313" key="15">
    <source>
        <dbReference type="Proteomes" id="UP000016924"/>
    </source>
</evidence>
<evidence type="ECO:0000259" key="13">
    <source>
        <dbReference type="PROSITE" id="PS51873"/>
    </source>
</evidence>
<dbReference type="InterPro" id="IPR002867">
    <property type="entry name" value="IBR_dom"/>
</dbReference>
<keyword evidence="6 9" id="KW-0863">Zinc-finger</keyword>
<feature type="compositionally biased region" description="Basic residues" evidence="11">
    <location>
        <begin position="40"/>
        <end position="56"/>
    </location>
</feature>
<feature type="domain" description="RING-type" evidence="12">
    <location>
        <begin position="353"/>
        <end position="407"/>
    </location>
</feature>
<dbReference type="PROSITE" id="PS50089">
    <property type="entry name" value="ZF_RING_2"/>
    <property type="match status" value="1"/>
</dbReference>
<evidence type="ECO:0000256" key="9">
    <source>
        <dbReference type="PROSITE-ProRule" id="PRU00175"/>
    </source>
</evidence>
<dbReference type="Gene3D" id="1.20.120.1750">
    <property type="match status" value="1"/>
</dbReference>
<keyword evidence="3" id="KW-0808">Transferase</keyword>
<dbReference type="eggNOG" id="KOG1815">
    <property type="taxonomic scope" value="Eukaryota"/>
</dbReference>
<evidence type="ECO:0000256" key="1">
    <source>
        <dbReference type="ARBA" id="ARBA00001798"/>
    </source>
</evidence>
<feature type="compositionally biased region" description="Polar residues" evidence="11">
    <location>
        <begin position="93"/>
        <end position="102"/>
    </location>
</feature>
<protein>
    <recommendedName>
        <fullName evidence="2">RBR-type E3 ubiquitin transferase</fullName>
        <ecNumber evidence="2">2.3.2.31</ecNumber>
    </recommendedName>
</protein>
<dbReference type="InterPro" id="IPR001841">
    <property type="entry name" value="Znf_RING"/>
</dbReference>
<dbReference type="Proteomes" id="UP000016924">
    <property type="component" value="Unassembled WGS sequence"/>
</dbReference>
<dbReference type="EMBL" id="JH767570">
    <property type="protein sequence ID" value="EON64894.1"/>
    <property type="molecule type" value="Genomic_DNA"/>
</dbReference>
<dbReference type="PANTHER" id="PTHR11685">
    <property type="entry name" value="RBR FAMILY RING FINGER AND IBR DOMAIN-CONTAINING"/>
    <property type="match status" value="1"/>
</dbReference>
<organism evidence="14 15">
    <name type="scientific">Coniosporium apollinis (strain CBS 100218)</name>
    <name type="common">Rock-inhabiting black yeast</name>
    <dbReference type="NCBI Taxonomy" id="1168221"/>
    <lineage>
        <taxon>Eukaryota</taxon>
        <taxon>Fungi</taxon>
        <taxon>Dikarya</taxon>
        <taxon>Ascomycota</taxon>
        <taxon>Pezizomycotina</taxon>
        <taxon>Dothideomycetes</taxon>
        <taxon>Dothideomycetes incertae sedis</taxon>
        <taxon>Coniosporium</taxon>
    </lineage>
</organism>
<keyword evidence="7" id="KW-0833">Ubl conjugation pathway</keyword>
<dbReference type="InterPro" id="IPR044066">
    <property type="entry name" value="TRIAD_supradom"/>
</dbReference>
<dbReference type="OrthoDB" id="1431934at2759"/>
<dbReference type="GeneID" id="19901439"/>
<evidence type="ECO:0000256" key="7">
    <source>
        <dbReference type="ARBA" id="ARBA00022786"/>
    </source>
</evidence>
<dbReference type="PROSITE" id="PS51873">
    <property type="entry name" value="TRIAD"/>
    <property type="match status" value="1"/>
</dbReference>
<comment type="catalytic activity">
    <reaction evidence="1">
        <text>[E2 ubiquitin-conjugating enzyme]-S-ubiquitinyl-L-cysteine + [acceptor protein]-L-lysine = [E2 ubiquitin-conjugating enzyme]-L-cysteine + [acceptor protein]-N(6)-ubiquitinyl-L-lysine.</text>
        <dbReference type="EC" id="2.3.2.31"/>
    </reaction>
</comment>
<evidence type="ECO:0000256" key="3">
    <source>
        <dbReference type="ARBA" id="ARBA00022679"/>
    </source>
</evidence>
<name>R7YSU2_CONA1</name>
<dbReference type="Pfam" id="PF01485">
    <property type="entry name" value="IBR"/>
    <property type="match status" value="1"/>
</dbReference>
<dbReference type="SMART" id="SM00647">
    <property type="entry name" value="IBR"/>
    <property type="match status" value="1"/>
</dbReference>
<dbReference type="AlphaFoldDB" id="R7YSU2"/>
<dbReference type="GO" id="GO:0008270">
    <property type="term" value="F:zinc ion binding"/>
    <property type="evidence" value="ECO:0007669"/>
    <property type="project" value="UniProtKB-KW"/>
</dbReference>
<feature type="compositionally biased region" description="Low complexity" evidence="11">
    <location>
        <begin position="61"/>
        <end position="91"/>
    </location>
</feature>
<dbReference type="RefSeq" id="XP_007780211.1">
    <property type="nucleotide sequence ID" value="XM_007782021.1"/>
</dbReference>
<reference evidence="15" key="1">
    <citation type="submission" date="2012-06" db="EMBL/GenBank/DDBJ databases">
        <title>The genome sequence of Coniosporium apollinis CBS 100218.</title>
        <authorList>
            <consortium name="The Broad Institute Genome Sequencing Platform"/>
            <person name="Cuomo C."/>
            <person name="Gorbushina A."/>
            <person name="Noack S."/>
            <person name="Walker B."/>
            <person name="Young S.K."/>
            <person name="Zeng Q."/>
            <person name="Gargeya S."/>
            <person name="Fitzgerald M."/>
            <person name="Haas B."/>
            <person name="Abouelleil A."/>
            <person name="Alvarado L."/>
            <person name="Arachchi H.M."/>
            <person name="Berlin A.M."/>
            <person name="Chapman S.B."/>
            <person name="Goldberg J."/>
            <person name="Griggs A."/>
            <person name="Gujja S."/>
            <person name="Hansen M."/>
            <person name="Howarth C."/>
            <person name="Imamovic A."/>
            <person name="Larimer J."/>
            <person name="McCowan C."/>
            <person name="Montmayeur A."/>
            <person name="Murphy C."/>
            <person name="Neiman D."/>
            <person name="Pearson M."/>
            <person name="Priest M."/>
            <person name="Roberts A."/>
            <person name="Saif S."/>
            <person name="Shea T."/>
            <person name="Sisk P."/>
            <person name="Sykes S."/>
            <person name="Wortman J."/>
            <person name="Nusbaum C."/>
            <person name="Birren B."/>
        </authorList>
    </citation>
    <scope>NUCLEOTIDE SEQUENCE [LARGE SCALE GENOMIC DNA]</scope>
    <source>
        <strain evidence="15">CBS 100218</strain>
    </source>
</reference>
<dbReference type="InterPro" id="IPR013083">
    <property type="entry name" value="Znf_RING/FYVE/PHD"/>
</dbReference>
<keyword evidence="4" id="KW-0479">Metal-binding</keyword>
<keyword evidence="10" id="KW-0175">Coiled coil</keyword>
<dbReference type="CDD" id="cd20335">
    <property type="entry name" value="BRcat_RBR"/>
    <property type="match status" value="1"/>
</dbReference>
<dbReference type="STRING" id="1168221.R7YSU2"/>
<evidence type="ECO:0000256" key="10">
    <source>
        <dbReference type="SAM" id="Coils"/>
    </source>
</evidence>
<feature type="region of interest" description="Disordered" evidence="11">
    <location>
        <begin position="32"/>
        <end position="122"/>
    </location>
</feature>
<dbReference type="GO" id="GO:0061630">
    <property type="term" value="F:ubiquitin protein ligase activity"/>
    <property type="evidence" value="ECO:0007669"/>
    <property type="project" value="UniProtKB-EC"/>
</dbReference>
<evidence type="ECO:0000256" key="6">
    <source>
        <dbReference type="ARBA" id="ARBA00022771"/>
    </source>
</evidence>
<dbReference type="EC" id="2.3.2.31" evidence="2"/>
<feature type="coiled-coil region" evidence="10">
    <location>
        <begin position="303"/>
        <end position="337"/>
    </location>
</feature>
<proteinExistence type="predicted"/>
<dbReference type="SUPFAM" id="SSF57850">
    <property type="entry name" value="RING/U-box"/>
    <property type="match status" value="3"/>
</dbReference>
<keyword evidence="8" id="KW-0862">Zinc</keyword>
<evidence type="ECO:0000313" key="14">
    <source>
        <dbReference type="EMBL" id="EON64894.1"/>
    </source>
</evidence>
<accession>R7YSU2</accession>
<dbReference type="HOGENOM" id="CLU_465401_0_0_1"/>
<dbReference type="GO" id="GO:0016567">
    <property type="term" value="P:protein ubiquitination"/>
    <property type="evidence" value="ECO:0007669"/>
    <property type="project" value="InterPro"/>
</dbReference>
<keyword evidence="5" id="KW-0677">Repeat</keyword>
<evidence type="ECO:0000256" key="5">
    <source>
        <dbReference type="ARBA" id="ARBA00022737"/>
    </source>
</evidence>
<evidence type="ECO:0000256" key="2">
    <source>
        <dbReference type="ARBA" id="ARBA00012251"/>
    </source>
</evidence>
<dbReference type="InterPro" id="IPR031127">
    <property type="entry name" value="E3_UB_ligase_RBR"/>
</dbReference>
<dbReference type="Gene3D" id="3.30.40.10">
    <property type="entry name" value="Zinc/RING finger domain, C3HC4 (zinc finger)"/>
    <property type="match status" value="1"/>
</dbReference>
<sequence>MGQRNSKHVRANNYAAAPAADALPALVRVPACDPLPAAPSKRKRLSWPSSFRRKKKSAEISGRADSAEARAAPSPDSAPSSSSVSFYSESSVETHYTSSTMPTGPPILRAQNRIPRKVARSAGEASRRVFVGDLDQSDDNDNFVRNARPRANAVSRPRDAPPLSFDISPGQPFDPWTISGPSSADINSPLRTLANVLGISVRDVHSNNWPVEHWPHTVSSKTVFYDGPARKRERDVGMPWPETKPLPRAIINYVRRPSDADKSLQGLGLQTAAGSSKTPQTIALPEPDPRSLVIEGHLRRAGHDVDLLLAQRLQKELEEAEKKLNDDKALALQVQHEEEKQRLQASQPKTRSCMVCTDSLPPLDFPARPPTATCSHAVSACQSCLAQWISSEMDAKGWERIGCPECHERLGYDDIRRGASAEDFEKYDHFAALSVLATDPRFRWCVAPGCSSGQIHDEQGGNFFKCAGCGYEHCVRHGIKWHEGESCFLYDYRTSGLQDRDRHRAADEAASQALMQQITKKCPGVNCGWRIEKNEGCDHMTCEYYGSDLIFTHMYEGFVTDLVVARPEMRAGILLAMHRTVCKNPG</sequence>
<gene>
    <name evidence="14" type="ORF">W97_04128</name>
</gene>
<feature type="domain" description="RING-type" evidence="13">
    <location>
        <begin position="349"/>
        <end position="581"/>
    </location>
</feature>
<evidence type="ECO:0000259" key="12">
    <source>
        <dbReference type="PROSITE" id="PS50089"/>
    </source>
</evidence>
<evidence type="ECO:0000256" key="4">
    <source>
        <dbReference type="ARBA" id="ARBA00022723"/>
    </source>
</evidence>
<keyword evidence="15" id="KW-1185">Reference proteome</keyword>
<evidence type="ECO:0000256" key="11">
    <source>
        <dbReference type="SAM" id="MobiDB-lite"/>
    </source>
</evidence>
<evidence type="ECO:0000256" key="8">
    <source>
        <dbReference type="ARBA" id="ARBA00022833"/>
    </source>
</evidence>